<evidence type="ECO:0000256" key="1">
    <source>
        <dbReference type="SAM" id="MobiDB-lite"/>
    </source>
</evidence>
<gene>
    <name evidence="3" type="ORF">UFOPK3684_00308</name>
</gene>
<keyword evidence="2" id="KW-0472">Membrane</keyword>
<accession>A0A6J7HEJ1</accession>
<keyword evidence="2" id="KW-0812">Transmembrane</keyword>
<evidence type="ECO:0000313" key="3">
    <source>
        <dbReference type="EMBL" id="CAB4919397.1"/>
    </source>
</evidence>
<feature type="region of interest" description="Disordered" evidence="1">
    <location>
        <begin position="61"/>
        <end position="80"/>
    </location>
</feature>
<feature type="transmembrane region" description="Helical" evidence="2">
    <location>
        <begin position="32"/>
        <end position="54"/>
    </location>
</feature>
<proteinExistence type="predicted"/>
<dbReference type="AlphaFoldDB" id="A0A6J7HEJ1"/>
<reference evidence="3" key="1">
    <citation type="submission" date="2020-05" db="EMBL/GenBank/DDBJ databases">
        <authorList>
            <person name="Chiriac C."/>
            <person name="Salcher M."/>
            <person name="Ghai R."/>
            <person name="Kavagutti S V."/>
        </authorList>
    </citation>
    <scope>NUCLEOTIDE SEQUENCE</scope>
</reference>
<keyword evidence="2" id="KW-1133">Transmembrane helix</keyword>
<dbReference type="EMBL" id="CAFBMZ010000014">
    <property type="protein sequence ID" value="CAB4919397.1"/>
    <property type="molecule type" value="Genomic_DNA"/>
</dbReference>
<organism evidence="3">
    <name type="scientific">freshwater metagenome</name>
    <dbReference type="NCBI Taxonomy" id="449393"/>
    <lineage>
        <taxon>unclassified sequences</taxon>
        <taxon>metagenomes</taxon>
        <taxon>ecological metagenomes</taxon>
    </lineage>
</organism>
<evidence type="ECO:0000256" key="2">
    <source>
        <dbReference type="SAM" id="Phobius"/>
    </source>
</evidence>
<sequence length="93" mass="9507">MTVLPLKTETANATDLSIKSEGSKTASTTPKASASLAFIIVLLLSALSIITCTARSGPISFGSMVAPPQPGTKPKKTSGRPVNAVLAKVLNLQ</sequence>
<name>A0A6J7HEJ1_9ZZZZ</name>
<protein>
    <submittedName>
        <fullName evidence="3">Unannotated protein</fullName>
    </submittedName>
</protein>